<evidence type="ECO:0000256" key="1">
    <source>
        <dbReference type="SAM" id="Phobius"/>
    </source>
</evidence>
<dbReference type="Proteomes" id="UP001482620">
    <property type="component" value="Unassembled WGS sequence"/>
</dbReference>
<evidence type="ECO:0000313" key="2">
    <source>
        <dbReference type="EMBL" id="MEQ2225019.1"/>
    </source>
</evidence>
<sequence>MGEGWRSYGRLSIRLTASQPRQHCDVQDVGPKLGVIVQANTNVCRQGHCRLPQTRSNTLQPCPNIMRPAVIFMSLNTFFFFFLTHMLCINHLLFTTLEQSLE</sequence>
<comment type="caution">
    <text evidence="2">The sequence shown here is derived from an EMBL/GenBank/DDBJ whole genome shotgun (WGS) entry which is preliminary data.</text>
</comment>
<accession>A0ABV0SWX0</accession>
<keyword evidence="1" id="KW-0472">Membrane</keyword>
<keyword evidence="1" id="KW-1133">Transmembrane helix</keyword>
<feature type="transmembrane region" description="Helical" evidence="1">
    <location>
        <begin position="69"/>
        <end position="94"/>
    </location>
</feature>
<dbReference type="EMBL" id="JAHRIQ010012657">
    <property type="protein sequence ID" value="MEQ2225019.1"/>
    <property type="molecule type" value="Genomic_DNA"/>
</dbReference>
<proteinExistence type="predicted"/>
<evidence type="ECO:0000313" key="3">
    <source>
        <dbReference type="Proteomes" id="UP001482620"/>
    </source>
</evidence>
<organism evidence="2 3">
    <name type="scientific">Ilyodon furcidens</name>
    <name type="common">goldbreast splitfin</name>
    <dbReference type="NCBI Taxonomy" id="33524"/>
    <lineage>
        <taxon>Eukaryota</taxon>
        <taxon>Metazoa</taxon>
        <taxon>Chordata</taxon>
        <taxon>Craniata</taxon>
        <taxon>Vertebrata</taxon>
        <taxon>Euteleostomi</taxon>
        <taxon>Actinopterygii</taxon>
        <taxon>Neopterygii</taxon>
        <taxon>Teleostei</taxon>
        <taxon>Neoteleostei</taxon>
        <taxon>Acanthomorphata</taxon>
        <taxon>Ovalentaria</taxon>
        <taxon>Atherinomorphae</taxon>
        <taxon>Cyprinodontiformes</taxon>
        <taxon>Goodeidae</taxon>
        <taxon>Ilyodon</taxon>
    </lineage>
</organism>
<name>A0ABV0SWX0_9TELE</name>
<keyword evidence="1" id="KW-0812">Transmembrane</keyword>
<gene>
    <name evidence="2" type="ORF">ILYODFUR_013281</name>
</gene>
<protein>
    <submittedName>
        <fullName evidence="2">Uncharacterized protein</fullName>
    </submittedName>
</protein>
<keyword evidence="3" id="KW-1185">Reference proteome</keyword>
<reference evidence="2 3" key="1">
    <citation type="submission" date="2021-06" db="EMBL/GenBank/DDBJ databases">
        <authorList>
            <person name="Palmer J.M."/>
        </authorList>
    </citation>
    <scope>NUCLEOTIDE SEQUENCE [LARGE SCALE GENOMIC DNA]</scope>
    <source>
        <strain evidence="3">if_2019</strain>
        <tissue evidence="2">Muscle</tissue>
    </source>
</reference>